<evidence type="ECO:0000256" key="4">
    <source>
        <dbReference type="ARBA" id="ARBA00023015"/>
    </source>
</evidence>
<evidence type="ECO:0000256" key="1">
    <source>
        <dbReference type="ARBA" id="ARBA00004604"/>
    </source>
</evidence>
<dbReference type="GO" id="GO:0006366">
    <property type="term" value="P:transcription by RNA polymerase II"/>
    <property type="evidence" value="ECO:0007669"/>
    <property type="project" value="InterPro"/>
</dbReference>
<dbReference type="CTD" id="41461"/>
<dbReference type="InterPro" id="IPR012340">
    <property type="entry name" value="NA-bd_OB-fold"/>
</dbReference>
<dbReference type="GO" id="GO:0003723">
    <property type="term" value="F:RNA binding"/>
    <property type="evidence" value="ECO:0007669"/>
    <property type="project" value="InterPro"/>
</dbReference>
<dbReference type="GO" id="GO:0005730">
    <property type="term" value="C:nucleolus"/>
    <property type="evidence" value="ECO:0007669"/>
    <property type="project" value="UniProtKB-SubCell"/>
</dbReference>
<keyword evidence="2" id="KW-0963">Cytoplasm</keyword>
<comment type="subcellular location">
    <subcellularLocation>
        <location evidence="1">Nucleus</location>
        <location evidence="1">Nucleolus</location>
    </subcellularLocation>
</comment>
<keyword evidence="3" id="KW-0271">Exosome</keyword>
<dbReference type="CDD" id="cd07978">
    <property type="entry name" value="HFD_TAF13"/>
    <property type="match status" value="1"/>
</dbReference>
<dbReference type="InterPro" id="IPR009072">
    <property type="entry name" value="Histone-fold"/>
</dbReference>
<dbReference type="GO" id="GO:0000176">
    <property type="term" value="C:nuclear exosome (RNase complex)"/>
    <property type="evidence" value="ECO:0007669"/>
    <property type="project" value="TreeGrafter"/>
</dbReference>
<evidence type="ECO:0000259" key="7">
    <source>
        <dbReference type="Pfam" id="PF10447"/>
    </source>
</evidence>
<dbReference type="Gene3D" id="2.40.50.100">
    <property type="match status" value="1"/>
</dbReference>
<dbReference type="GO" id="GO:0006396">
    <property type="term" value="P:RNA processing"/>
    <property type="evidence" value="ECO:0007669"/>
    <property type="project" value="InterPro"/>
</dbReference>
<evidence type="ECO:0000259" key="8">
    <source>
        <dbReference type="Pfam" id="PF14382"/>
    </source>
</evidence>
<organism evidence="9 10">
    <name type="scientific">Dinoponera quadriceps</name>
    <name type="common">South American ant</name>
    <dbReference type="NCBI Taxonomy" id="609295"/>
    <lineage>
        <taxon>Eukaryota</taxon>
        <taxon>Metazoa</taxon>
        <taxon>Ecdysozoa</taxon>
        <taxon>Arthropoda</taxon>
        <taxon>Hexapoda</taxon>
        <taxon>Insecta</taxon>
        <taxon>Pterygota</taxon>
        <taxon>Neoptera</taxon>
        <taxon>Endopterygota</taxon>
        <taxon>Hymenoptera</taxon>
        <taxon>Apocrita</taxon>
        <taxon>Aculeata</taxon>
        <taxon>Formicoidea</taxon>
        <taxon>Formicidae</taxon>
        <taxon>Ponerinae</taxon>
        <taxon>Ponerini</taxon>
        <taxon>Dinoponera</taxon>
    </lineage>
</organism>
<dbReference type="Gene3D" id="2.40.50.140">
    <property type="entry name" value="Nucleic acid-binding proteins"/>
    <property type="match status" value="1"/>
</dbReference>
<dbReference type="SUPFAM" id="SSF47113">
    <property type="entry name" value="Histone-fold"/>
    <property type="match status" value="1"/>
</dbReference>
<feature type="domain" description="Exosome complex component N-terminal" evidence="8">
    <location>
        <begin position="9"/>
        <end position="45"/>
    </location>
</feature>
<sequence>MEKNEELIICVPGQRLCVSDKVNIAGPGTYEQQGYIYSKLAGIVKLIANEKTRIIEVHGITEQSIIPAPGDIVTAMVTVVNQRFCKCSIKCVGDIVLTRPYRGILRKEDVRAVDKDKIEMYKSYRPGDIILARVMPMTEAHTYQLSTAENELGVVIAHSEEEIRQMMHGFGDSSEPLLESAKIIEEVVLQQMRAIIKRASEIADRRASSKKSNVLNGEDFLFLLRRDKIKLRRILKYLEIKEIGFSAHKILENDMPENINDTDQLNGIKKKVPFQNFLEQIDNTGELLENISSTTDDVKQQRCVRAEIVTRSMDEIRYMKYSKARRISFANKGRHKFSDWICVDGDITLSKQAYTILSYLAYETVAQIVDLAFLVRQDQSKIYGDPIDRQRLSYVNPFTYKPYITSHYYHGKNVATKPLTPSEITEALRRYWSPQLAMTGPFNKWSMRGPHLKLLSC</sequence>
<gene>
    <name evidence="10" type="primary">LOC106749734</name>
</gene>
<keyword evidence="5" id="KW-0804">Transcription</keyword>
<accession>A0A6P3Y292</accession>
<dbReference type="Pfam" id="PF14382">
    <property type="entry name" value="ECR1_N"/>
    <property type="match status" value="1"/>
</dbReference>
<evidence type="ECO:0000256" key="2">
    <source>
        <dbReference type="ARBA" id="ARBA00022490"/>
    </source>
</evidence>
<evidence type="ECO:0000313" key="9">
    <source>
        <dbReference type="Proteomes" id="UP000515204"/>
    </source>
</evidence>
<reference evidence="10" key="1">
    <citation type="submission" date="2025-08" db="UniProtKB">
        <authorList>
            <consortium name="RefSeq"/>
        </authorList>
    </citation>
    <scope>IDENTIFICATION</scope>
</reference>
<dbReference type="RefSeq" id="XP_014484950.1">
    <property type="nucleotide sequence ID" value="XM_014629464.1"/>
</dbReference>
<dbReference type="AlphaFoldDB" id="A0A6P3Y292"/>
<keyword evidence="4" id="KW-0805">Transcription regulation</keyword>
<dbReference type="InterPro" id="IPR003195">
    <property type="entry name" value="TFIID_TAF13"/>
</dbReference>
<dbReference type="Proteomes" id="UP000515204">
    <property type="component" value="Unplaced"/>
</dbReference>
<name>A0A6P3Y292_DINQU</name>
<dbReference type="PANTHER" id="PTHR12686">
    <property type="entry name" value="3'-5' EXORIBONUCLEASE CSL4-RELATED"/>
    <property type="match status" value="1"/>
</dbReference>
<proteinExistence type="predicted"/>
<evidence type="ECO:0000256" key="3">
    <source>
        <dbReference type="ARBA" id="ARBA00022835"/>
    </source>
</evidence>
<dbReference type="SUPFAM" id="SSF50249">
    <property type="entry name" value="Nucleic acid-binding proteins"/>
    <property type="match status" value="1"/>
</dbReference>
<dbReference type="PANTHER" id="PTHR12686:SF8">
    <property type="entry name" value="EXOSOME COMPLEX COMPONENT CSL4"/>
    <property type="match status" value="1"/>
</dbReference>
<keyword evidence="6" id="KW-0539">Nucleus</keyword>
<dbReference type="KEGG" id="dqu:106749734"/>
<dbReference type="InterPro" id="IPR039771">
    <property type="entry name" value="Csl4"/>
</dbReference>
<evidence type="ECO:0000256" key="6">
    <source>
        <dbReference type="ARBA" id="ARBA00023242"/>
    </source>
</evidence>
<dbReference type="InterPro" id="IPR019495">
    <property type="entry name" value="EXOSC1_C"/>
</dbReference>
<protein>
    <submittedName>
        <fullName evidence="10">Transcription initiation protein SPT3 homolog</fullName>
    </submittedName>
</protein>
<dbReference type="GeneID" id="106749734"/>
<dbReference type="SUPFAM" id="SSF110324">
    <property type="entry name" value="Ribosomal L27 protein-like"/>
    <property type="match status" value="1"/>
</dbReference>
<keyword evidence="9" id="KW-1185">Reference proteome</keyword>
<dbReference type="GO" id="GO:0005737">
    <property type="term" value="C:cytoplasm"/>
    <property type="evidence" value="ECO:0007669"/>
    <property type="project" value="TreeGrafter"/>
</dbReference>
<dbReference type="Pfam" id="PF02269">
    <property type="entry name" value="TFIID-18kDa"/>
    <property type="match status" value="1"/>
</dbReference>
<dbReference type="GO" id="GO:0046982">
    <property type="term" value="F:protein heterodimerization activity"/>
    <property type="evidence" value="ECO:0007669"/>
    <property type="project" value="InterPro"/>
</dbReference>
<dbReference type="Pfam" id="PF10447">
    <property type="entry name" value="EXOSC1"/>
    <property type="match status" value="1"/>
</dbReference>
<evidence type="ECO:0000256" key="5">
    <source>
        <dbReference type="ARBA" id="ARBA00023163"/>
    </source>
</evidence>
<evidence type="ECO:0000313" key="10">
    <source>
        <dbReference type="RefSeq" id="XP_014484950.1"/>
    </source>
</evidence>
<dbReference type="OrthoDB" id="440760at2759"/>
<dbReference type="InterPro" id="IPR025721">
    <property type="entry name" value="Exosome_cplx_N_dom"/>
</dbReference>
<dbReference type="CDD" id="cd05791">
    <property type="entry name" value="S1_CSL4"/>
    <property type="match status" value="1"/>
</dbReference>
<feature type="domain" description="Exosome complex component CSL4 C-terminal" evidence="7">
    <location>
        <begin position="99"/>
        <end position="135"/>
    </location>
</feature>